<protein>
    <submittedName>
        <fullName evidence="2">Uncharacterized protein</fullName>
    </submittedName>
</protein>
<dbReference type="Proteomes" id="UP001497516">
    <property type="component" value="Chromosome 10"/>
</dbReference>
<reference evidence="2 3" key="1">
    <citation type="submission" date="2024-04" db="EMBL/GenBank/DDBJ databases">
        <authorList>
            <person name="Fracassetti M."/>
        </authorList>
    </citation>
    <scope>NUCLEOTIDE SEQUENCE [LARGE SCALE GENOMIC DNA]</scope>
</reference>
<name>A0AAV2CX01_9ROSI</name>
<dbReference type="AlphaFoldDB" id="A0AAV2CX01"/>
<organism evidence="2 3">
    <name type="scientific">Linum trigynum</name>
    <dbReference type="NCBI Taxonomy" id="586398"/>
    <lineage>
        <taxon>Eukaryota</taxon>
        <taxon>Viridiplantae</taxon>
        <taxon>Streptophyta</taxon>
        <taxon>Embryophyta</taxon>
        <taxon>Tracheophyta</taxon>
        <taxon>Spermatophyta</taxon>
        <taxon>Magnoliopsida</taxon>
        <taxon>eudicotyledons</taxon>
        <taxon>Gunneridae</taxon>
        <taxon>Pentapetalae</taxon>
        <taxon>rosids</taxon>
        <taxon>fabids</taxon>
        <taxon>Malpighiales</taxon>
        <taxon>Linaceae</taxon>
        <taxon>Linum</taxon>
    </lineage>
</organism>
<dbReference type="EMBL" id="OZ034814">
    <property type="protein sequence ID" value="CAL1360626.1"/>
    <property type="molecule type" value="Genomic_DNA"/>
</dbReference>
<feature type="region of interest" description="Disordered" evidence="1">
    <location>
        <begin position="57"/>
        <end position="81"/>
    </location>
</feature>
<proteinExistence type="predicted"/>
<keyword evidence="3" id="KW-1185">Reference proteome</keyword>
<accession>A0AAV2CX01</accession>
<sequence>MLNNPQIGMTKTLMPKIQRRNKHMGKSKYHVGVTPATPRFIIPSHLDHLGVTLATPRSIPQVTSSTSVHHPSSPRPPWGHF</sequence>
<evidence type="ECO:0000313" key="3">
    <source>
        <dbReference type="Proteomes" id="UP001497516"/>
    </source>
</evidence>
<evidence type="ECO:0000313" key="2">
    <source>
        <dbReference type="EMBL" id="CAL1360626.1"/>
    </source>
</evidence>
<gene>
    <name evidence="2" type="ORF">LTRI10_LOCUS8050</name>
</gene>
<evidence type="ECO:0000256" key="1">
    <source>
        <dbReference type="SAM" id="MobiDB-lite"/>
    </source>
</evidence>
<feature type="compositionally biased region" description="Low complexity" evidence="1">
    <location>
        <begin position="62"/>
        <end position="71"/>
    </location>
</feature>